<feature type="domain" description="Protein kinase" evidence="2">
    <location>
        <begin position="59"/>
        <end position="326"/>
    </location>
</feature>
<evidence type="ECO:0000313" key="3">
    <source>
        <dbReference type="EMBL" id="KAJ7733798.1"/>
    </source>
</evidence>
<dbReference type="InterPro" id="IPR011009">
    <property type="entry name" value="Kinase-like_dom_sf"/>
</dbReference>
<dbReference type="AlphaFoldDB" id="A0AAD7MVG8"/>
<organism evidence="3 4">
    <name type="scientific">Mycena metata</name>
    <dbReference type="NCBI Taxonomy" id="1033252"/>
    <lineage>
        <taxon>Eukaryota</taxon>
        <taxon>Fungi</taxon>
        <taxon>Dikarya</taxon>
        <taxon>Basidiomycota</taxon>
        <taxon>Agaricomycotina</taxon>
        <taxon>Agaricomycetes</taxon>
        <taxon>Agaricomycetidae</taxon>
        <taxon>Agaricales</taxon>
        <taxon>Marasmiineae</taxon>
        <taxon>Mycenaceae</taxon>
        <taxon>Mycena</taxon>
    </lineage>
</organism>
<feature type="region of interest" description="Disordered" evidence="1">
    <location>
        <begin position="1"/>
        <end position="23"/>
    </location>
</feature>
<evidence type="ECO:0000259" key="2">
    <source>
        <dbReference type="PROSITE" id="PS50011"/>
    </source>
</evidence>
<proteinExistence type="predicted"/>
<dbReference type="Pfam" id="PF07714">
    <property type="entry name" value="PK_Tyr_Ser-Thr"/>
    <property type="match status" value="1"/>
</dbReference>
<dbReference type="GO" id="GO:0005524">
    <property type="term" value="F:ATP binding"/>
    <property type="evidence" value="ECO:0007669"/>
    <property type="project" value="InterPro"/>
</dbReference>
<dbReference type="InterPro" id="IPR001245">
    <property type="entry name" value="Ser-Thr/Tyr_kinase_cat_dom"/>
</dbReference>
<sequence>MTKFAGPTSVSSSHNYLPDNSLPPSLPTDELDYGAIIANIPLPQDLDLSGEVVKVDAFSFESGKVAEISLGSMVRSQDTKEQKVAIKIFRRIHIDRNMLEKTVRDLYDEAREWTRLEHPNVLPFFGIALDLGPSPALIAPFCNSGRIMRYLTDVPNSPQERLAFAFGIAQGLAYLHAQGLVHGNLTTKKVLINDAGFPVICGYGLANVSGQLSENTVISPSARFTAPEYFIDESTQNHAALKTTAGDVYSLSMVILEIISGLRPYHDLHNELSVVLHILPGGRPSRSELDPLLVSDRFWGFLKHLWSHHPALRPDMNRVLLGLQSLSQSGSEKPEGGQAESGPFVFESNAEDSEREEEVSFGVWVSCFSKATLADLARYSASIPGGDKLPRSQRSPFQNR</sequence>
<keyword evidence="3" id="KW-0418">Kinase</keyword>
<gene>
    <name evidence="3" type="ORF">B0H16DRAFT_158786</name>
</gene>
<keyword evidence="4" id="KW-1185">Reference proteome</keyword>
<dbReference type="PANTHER" id="PTHR44329">
    <property type="entry name" value="SERINE/THREONINE-PROTEIN KINASE TNNI3K-RELATED"/>
    <property type="match status" value="1"/>
</dbReference>
<dbReference type="GO" id="GO:0004674">
    <property type="term" value="F:protein serine/threonine kinase activity"/>
    <property type="evidence" value="ECO:0007669"/>
    <property type="project" value="TreeGrafter"/>
</dbReference>
<reference evidence="3" key="1">
    <citation type="submission" date="2023-03" db="EMBL/GenBank/DDBJ databases">
        <title>Massive genome expansion in bonnet fungi (Mycena s.s.) driven by repeated elements and novel gene families across ecological guilds.</title>
        <authorList>
            <consortium name="Lawrence Berkeley National Laboratory"/>
            <person name="Harder C.B."/>
            <person name="Miyauchi S."/>
            <person name="Viragh M."/>
            <person name="Kuo A."/>
            <person name="Thoen E."/>
            <person name="Andreopoulos B."/>
            <person name="Lu D."/>
            <person name="Skrede I."/>
            <person name="Drula E."/>
            <person name="Henrissat B."/>
            <person name="Morin E."/>
            <person name="Kohler A."/>
            <person name="Barry K."/>
            <person name="LaButti K."/>
            <person name="Morin E."/>
            <person name="Salamov A."/>
            <person name="Lipzen A."/>
            <person name="Mereny Z."/>
            <person name="Hegedus B."/>
            <person name="Baldrian P."/>
            <person name="Stursova M."/>
            <person name="Weitz H."/>
            <person name="Taylor A."/>
            <person name="Grigoriev I.V."/>
            <person name="Nagy L.G."/>
            <person name="Martin F."/>
            <person name="Kauserud H."/>
        </authorList>
    </citation>
    <scope>NUCLEOTIDE SEQUENCE</scope>
    <source>
        <strain evidence="3">CBHHK182m</strain>
    </source>
</reference>
<evidence type="ECO:0000313" key="4">
    <source>
        <dbReference type="Proteomes" id="UP001215598"/>
    </source>
</evidence>
<comment type="caution">
    <text evidence="3">The sequence shown here is derived from an EMBL/GenBank/DDBJ whole genome shotgun (WGS) entry which is preliminary data.</text>
</comment>
<dbReference type="InterPro" id="IPR000719">
    <property type="entry name" value="Prot_kinase_dom"/>
</dbReference>
<dbReference type="SUPFAM" id="SSF56112">
    <property type="entry name" value="Protein kinase-like (PK-like)"/>
    <property type="match status" value="1"/>
</dbReference>
<name>A0AAD7MVG8_9AGAR</name>
<dbReference type="Gene3D" id="1.10.510.10">
    <property type="entry name" value="Transferase(Phosphotransferase) domain 1"/>
    <property type="match status" value="1"/>
</dbReference>
<dbReference type="PROSITE" id="PS50011">
    <property type="entry name" value="PROTEIN_KINASE_DOM"/>
    <property type="match status" value="1"/>
</dbReference>
<accession>A0AAD7MVG8</accession>
<dbReference type="EMBL" id="JARKIB010000136">
    <property type="protein sequence ID" value="KAJ7733798.1"/>
    <property type="molecule type" value="Genomic_DNA"/>
</dbReference>
<feature type="region of interest" description="Disordered" evidence="1">
    <location>
        <begin position="328"/>
        <end position="352"/>
    </location>
</feature>
<protein>
    <submittedName>
        <fullName evidence="3">Kinase-like domain-containing protein</fullName>
    </submittedName>
</protein>
<dbReference type="Proteomes" id="UP001215598">
    <property type="component" value="Unassembled WGS sequence"/>
</dbReference>
<feature type="region of interest" description="Disordered" evidence="1">
    <location>
        <begin position="381"/>
        <end position="400"/>
    </location>
</feature>
<evidence type="ECO:0000256" key="1">
    <source>
        <dbReference type="SAM" id="MobiDB-lite"/>
    </source>
</evidence>
<keyword evidence="3" id="KW-0808">Transferase</keyword>
<dbReference type="InterPro" id="IPR051681">
    <property type="entry name" value="Ser/Thr_Kinases-Pseudokinases"/>
</dbReference>